<keyword evidence="4" id="KW-1185">Reference proteome</keyword>
<accession>A0A4Y7SA67</accession>
<evidence type="ECO:0000256" key="2">
    <source>
        <dbReference type="SAM" id="Phobius"/>
    </source>
</evidence>
<gene>
    <name evidence="3" type="ORF">FA13DRAFT_680322</name>
</gene>
<evidence type="ECO:0000313" key="3">
    <source>
        <dbReference type="EMBL" id="TEB18106.1"/>
    </source>
</evidence>
<feature type="compositionally biased region" description="Polar residues" evidence="1">
    <location>
        <begin position="29"/>
        <end position="40"/>
    </location>
</feature>
<keyword evidence="2" id="KW-0472">Membrane</keyword>
<evidence type="ECO:0000313" key="4">
    <source>
        <dbReference type="Proteomes" id="UP000298030"/>
    </source>
</evidence>
<keyword evidence="2" id="KW-1133">Transmembrane helix</keyword>
<dbReference type="Proteomes" id="UP000298030">
    <property type="component" value="Unassembled WGS sequence"/>
</dbReference>
<reference evidence="3 4" key="1">
    <citation type="journal article" date="2019" name="Nat. Ecol. Evol.">
        <title>Megaphylogeny resolves global patterns of mushroom evolution.</title>
        <authorList>
            <person name="Varga T."/>
            <person name="Krizsan K."/>
            <person name="Foldi C."/>
            <person name="Dima B."/>
            <person name="Sanchez-Garcia M."/>
            <person name="Sanchez-Ramirez S."/>
            <person name="Szollosi G.J."/>
            <person name="Szarkandi J.G."/>
            <person name="Papp V."/>
            <person name="Albert L."/>
            <person name="Andreopoulos W."/>
            <person name="Angelini C."/>
            <person name="Antonin V."/>
            <person name="Barry K.W."/>
            <person name="Bougher N.L."/>
            <person name="Buchanan P."/>
            <person name="Buyck B."/>
            <person name="Bense V."/>
            <person name="Catcheside P."/>
            <person name="Chovatia M."/>
            <person name="Cooper J."/>
            <person name="Damon W."/>
            <person name="Desjardin D."/>
            <person name="Finy P."/>
            <person name="Geml J."/>
            <person name="Haridas S."/>
            <person name="Hughes K."/>
            <person name="Justo A."/>
            <person name="Karasinski D."/>
            <person name="Kautmanova I."/>
            <person name="Kiss B."/>
            <person name="Kocsube S."/>
            <person name="Kotiranta H."/>
            <person name="LaButti K.M."/>
            <person name="Lechner B.E."/>
            <person name="Liimatainen K."/>
            <person name="Lipzen A."/>
            <person name="Lukacs Z."/>
            <person name="Mihaltcheva S."/>
            <person name="Morgado L.N."/>
            <person name="Niskanen T."/>
            <person name="Noordeloos M.E."/>
            <person name="Ohm R.A."/>
            <person name="Ortiz-Santana B."/>
            <person name="Ovrebo C."/>
            <person name="Racz N."/>
            <person name="Riley R."/>
            <person name="Savchenko A."/>
            <person name="Shiryaev A."/>
            <person name="Soop K."/>
            <person name="Spirin V."/>
            <person name="Szebenyi C."/>
            <person name="Tomsovsky M."/>
            <person name="Tulloss R.E."/>
            <person name="Uehling J."/>
            <person name="Grigoriev I.V."/>
            <person name="Vagvolgyi C."/>
            <person name="Papp T."/>
            <person name="Martin F.M."/>
            <person name="Miettinen O."/>
            <person name="Hibbett D.S."/>
            <person name="Nagy L.G."/>
        </authorList>
    </citation>
    <scope>NUCLEOTIDE SEQUENCE [LARGE SCALE GENOMIC DNA]</scope>
    <source>
        <strain evidence="3 4">FP101781</strain>
    </source>
</reference>
<protein>
    <submittedName>
        <fullName evidence="3">Uncharacterized protein</fullName>
    </submittedName>
</protein>
<feature type="transmembrane region" description="Helical" evidence="2">
    <location>
        <begin position="109"/>
        <end position="128"/>
    </location>
</feature>
<proteinExistence type="predicted"/>
<evidence type="ECO:0000256" key="1">
    <source>
        <dbReference type="SAM" id="MobiDB-lite"/>
    </source>
</evidence>
<feature type="region of interest" description="Disordered" evidence="1">
    <location>
        <begin position="13"/>
        <end position="40"/>
    </location>
</feature>
<organism evidence="3 4">
    <name type="scientific">Coprinellus micaceus</name>
    <name type="common">Glistening ink-cap mushroom</name>
    <name type="synonym">Coprinus micaceus</name>
    <dbReference type="NCBI Taxonomy" id="71717"/>
    <lineage>
        <taxon>Eukaryota</taxon>
        <taxon>Fungi</taxon>
        <taxon>Dikarya</taxon>
        <taxon>Basidiomycota</taxon>
        <taxon>Agaricomycotina</taxon>
        <taxon>Agaricomycetes</taxon>
        <taxon>Agaricomycetidae</taxon>
        <taxon>Agaricales</taxon>
        <taxon>Agaricineae</taxon>
        <taxon>Psathyrellaceae</taxon>
        <taxon>Coprinellus</taxon>
    </lineage>
</organism>
<comment type="caution">
    <text evidence="3">The sequence shown here is derived from an EMBL/GenBank/DDBJ whole genome shotgun (WGS) entry which is preliminary data.</text>
</comment>
<sequence length="134" mass="15103">MYVLERARRRYRAGKGRYRGSSDPPRIPLSTSPSPSSGIPHSQFAPYPVSVIPSPRHSGLVSPKANKNVRQWQASRYSNRGSPSLYSCHPSPFGYLSGFLYHSRLSFDLHLLSVLIYLTFPSLFFRSVTFLPAD</sequence>
<dbReference type="AlphaFoldDB" id="A0A4Y7SA67"/>
<dbReference type="EMBL" id="QPFP01000288">
    <property type="protein sequence ID" value="TEB18106.1"/>
    <property type="molecule type" value="Genomic_DNA"/>
</dbReference>
<keyword evidence="2" id="KW-0812">Transmembrane</keyword>
<name>A0A4Y7SA67_COPMI</name>